<organism evidence="3 4">
    <name type="scientific">Stieleria marina</name>
    <dbReference type="NCBI Taxonomy" id="1930275"/>
    <lineage>
        <taxon>Bacteria</taxon>
        <taxon>Pseudomonadati</taxon>
        <taxon>Planctomycetota</taxon>
        <taxon>Planctomycetia</taxon>
        <taxon>Pirellulales</taxon>
        <taxon>Pirellulaceae</taxon>
        <taxon>Stieleria</taxon>
    </lineage>
</organism>
<keyword evidence="1" id="KW-0812">Transmembrane</keyword>
<feature type="domain" description="Golvesin/Xly CBD-like" evidence="2">
    <location>
        <begin position="104"/>
        <end position="226"/>
    </location>
</feature>
<dbReference type="RefSeq" id="WP_145421068.1">
    <property type="nucleotide sequence ID" value="NZ_CP036526.1"/>
</dbReference>
<reference evidence="3 4" key="1">
    <citation type="submission" date="2019-02" db="EMBL/GenBank/DDBJ databases">
        <title>Deep-cultivation of Planctomycetes and their phenomic and genomic characterization uncovers novel biology.</title>
        <authorList>
            <person name="Wiegand S."/>
            <person name="Jogler M."/>
            <person name="Boedeker C."/>
            <person name="Pinto D."/>
            <person name="Vollmers J."/>
            <person name="Rivas-Marin E."/>
            <person name="Kohn T."/>
            <person name="Peeters S.H."/>
            <person name="Heuer A."/>
            <person name="Rast P."/>
            <person name="Oberbeckmann S."/>
            <person name="Bunk B."/>
            <person name="Jeske O."/>
            <person name="Meyerdierks A."/>
            <person name="Storesund J.E."/>
            <person name="Kallscheuer N."/>
            <person name="Luecker S."/>
            <person name="Lage O.M."/>
            <person name="Pohl T."/>
            <person name="Merkel B.J."/>
            <person name="Hornburger P."/>
            <person name="Mueller R.-W."/>
            <person name="Bruemmer F."/>
            <person name="Labrenz M."/>
            <person name="Spormann A.M."/>
            <person name="Op den Camp H."/>
            <person name="Overmann J."/>
            <person name="Amann R."/>
            <person name="Jetten M.S.M."/>
            <person name="Mascher T."/>
            <person name="Medema M.H."/>
            <person name="Devos D.P."/>
            <person name="Kaster A.-K."/>
            <person name="Ovreas L."/>
            <person name="Rohde M."/>
            <person name="Galperin M.Y."/>
            <person name="Jogler C."/>
        </authorList>
    </citation>
    <scope>NUCLEOTIDE SEQUENCE [LARGE SCALE GENOMIC DNA]</scope>
    <source>
        <strain evidence="3 4">K23_9</strain>
    </source>
</reference>
<proteinExistence type="predicted"/>
<dbReference type="Pfam" id="PF25275">
    <property type="entry name" value="Golvesin_C"/>
    <property type="match status" value="1"/>
</dbReference>
<dbReference type="InterPro" id="IPR033803">
    <property type="entry name" value="CBD-like_Golvesin-Xly"/>
</dbReference>
<dbReference type="AlphaFoldDB" id="A0A517P1S6"/>
<feature type="transmembrane region" description="Helical" evidence="1">
    <location>
        <begin position="6"/>
        <end position="28"/>
    </location>
</feature>
<keyword evidence="1" id="KW-1133">Transmembrane helix</keyword>
<evidence type="ECO:0000259" key="2">
    <source>
        <dbReference type="Pfam" id="PF25275"/>
    </source>
</evidence>
<keyword evidence="4" id="KW-1185">Reference proteome</keyword>
<gene>
    <name evidence="3" type="ORF">K239x_53390</name>
</gene>
<accession>A0A517P1S6</accession>
<dbReference type="OrthoDB" id="278715at2"/>
<sequence>MGSSYLEVQVAMVMLAVGMAGLYSMTVVQTRQANRLRDSLPPADVAALNQAPTVWQRKLGVYATIDDAVVPADPVLPRTDGETIVDNQDGAPGFTFYQEPSDPNSWISWTHSYTYNGNAHYHRSTDLVGSWCQFESNGLLPGNYEVLVTHPSFSSLGDAVPYEIYDGTTLLGTVNVDQTQSTSGTSYGGRMFDSLGVYTIDSGQLRVRLTDGPGCSNYILADAILISSQRVLDVVSITRDANGGATAVLEKVP</sequence>
<protein>
    <recommendedName>
        <fullName evidence="2">Golvesin/Xly CBD-like domain-containing protein</fullName>
    </recommendedName>
</protein>
<evidence type="ECO:0000313" key="3">
    <source>
        <dbReference type="EMBL" id="QDT13321.1"/>
    </source>
</evidence>
<name>A0A517P1S6_9BACT</name>
<evidence type="ECO:0000313" key="4">
    <source>
        <dbReference type="Proteomes" id="UP000319817"/>
    </source>
</evidence>
<dbReference type="Proteomes" id="UP000319817">
    <property type="component" value="Chromosome"/>
</dbReference>
<evidence type="ECO:0000256" key="1">
    <source>
        <dbReference type="SAM" id="Phobius"/>
    </source>
</evidence>
<dbReference type="EMBL" id="CP036526">
    <property type="protein sequence ID" value="QDT13321.1"/>
    <property type="molecule type" value="Genomic_DNA"/>
</dbReference>
<keyword evidence="1" id="KW-0472">Membrane</keyword>